<evidence type="ECO:0000313" key="10">
    <source>
        <dbReference type="EMBL" id="PWJ86544.1"/>
    </source>
</evidence>
<dbReference type="PANTHER" id="PTHR43357:SF4">
    <property type="entry name" value="INNER MEMBRANE ABC TRANSPORTER PERMEASE PROTEIN YDCV"/>
    <property type="match status" value="1"/>
</dbReference>
<feature type="domain" description="ABC transmembrane type-1" evidence="9">
    <location>
        <begin position="79"/>
        <end position="289"/>
    </location>
</feature>
<evidence type="ECO:0000256" key="2">
    <source>
        <dbReference type="ARBA" id="ARBA00022448"/>
    </source>
</evidence>
<sequence>MAIQTTSPARPRPRAASSGPSRLALSVALLVIACLVLGPLLILLRTALTPPDTFPLDGWEFTFDNFRTILASSELPTLLLNTAVYAFGSIIIGLVMAAWLAWLVERTDMPGRTFIRIALFTWMAVPPVILGFGWILLINPGNGILNALWSFFTGEAGPLTIYSMWALIFITGVSVTPTAFVMIGGLFRNMDPQLETAGFVHGGGRWAVARRIVIPLLMPGLLSVAIYVFIAVVQAFELPLIVGLTARIPVLSTRIYLLSTPDVGVPNYGLSAAFGILLLMIACLLMLLYFRVIGAGEKYKVVTGKAFHPRRVHLGPWAVPAFALSAVLVFLMVMPLLVLFWTSFLRFYELPTFDALTRMSLDTYREVLGRTAVRSAILNTVILVFVSSIATMALASVVSWLATRGQGWLARALDVMSFSPMAIPPIVMAMAILLLYLRTPLYGSVMILIIGHITIYLAFATRTMSSALVQLHKELSDAAMVCGAGWWTTLRRIVLPLVWPQLLNGWIWVLAHSARDLTIPLLLMTNKNMVMSTVMWTLWDVPDLPGAAALSTLLVLALLLIVVPIQLWIARASERR</sequence>
<dbReference type="RefSeq" id="WP_146201426.1">
    <property type="nucleotide sequence ID" value="NZ_QGGG01000001.1"/>
</dbReference>
<dbReference type="InterPro" id="IPR000515">
    <property type="entry name" value="MetI-like"/>
</dbReference>
<comment type="subcellular location">
    <subcellularLocation>
        <location evidence="1">Cell inner membrane</location>
        <topology evidence="1">Multi-pass membrane protein</topology>
    </subcellularLocation>
    <subcellularLocation>
        <location evidence="8">Cell membrane</location>
        <topology evidence="8">Multi-pass membrane protein</topology>
    </subcellularLocation>
</comment>
<dbReference type="STRING" id="1192868.GCA_000304395_03034"/>
<feature type="transmembrane region" description="Helical" evidence="8">
    <location>
        <begin position="317"/>
        <end position="341"/>
    </location>
</feature>
<gene>
    <name evidence="10" type="ORF">C7441_101425</name>
</gene>
<reference evidence="10 11" key="1">
    <citation type="submission" date="2018-05" db="EMBL/GenBank/DDBJ databases">
        <title>Genomic Encyclopedia of Type Strains, Phase IV (KMG-IV): sequencing the most valuable type-strain genomes for metagenomic binning, comparative biology and taxonomic classification.</title>
        <authorList>
            <person name="Goeker M."/>
        </authorList>
    </citation>
    <scope>NUCLEOTIDE SEQUENCE [LARGE SCALE GENOMIC DNA]</scope>
    <source>
        <strain evidence="10 11">DSM 6986</strain>
    </source>
</reference>
<dbReference type="PROSITE" id="PS50928">
    <property type="entry name" value="ABC_TM1"/>
    <property type="match status" value="2"/>
</dbReference>
<feature type="transmembrane region" description="Helical" evidence="8">
    <location>
        <begin position="83"/>
        <end position="102"/>
    </location>
</feature>
<feature type="transmembrane region" description="Helical" evidence="8">
    <location>
        <begin position="268"/>
        <end position="290"/>
    </location>
</feature>
<keyword evidence="5 8" id="KW-0812">Transmembrane</keyword>
<comment type="caution">
    <text evidence="10">The sequence shown here is derived from an EMBL/GenBank/DDBJ whole genome shotgun (WGS) entry which is preliminary data.</text>
</comment>
<dbReference type="InterPro" id="IPR035906">
    <property type="entry name" value="MetI-like_sf"/>
</dbReference>
<accession>A0A316CWT0</accession>
<evidence type="ECO:0000256" key="4">
    <source>
        <dbReference type="ARBA" id="ARBA00022519"/>
    </source>
</evidence>
<evidence type="ECO:0000313" key="11">
    <source>
        <dbReference type="Proteomes" id="UP000245396"/>
    </source>
</evidence>
<dbReference type="PANTHER" id="PTHR43357">
    <property type="entry name" value="INNER MEMBRANE ABC TRANSPORTER PERMEASE PROTEIN YDCV"/>
    <property type="match status" value="1"/>
</dbReference>
<evidence type="ECO:0000256" key="7">
    <source>
        <dbReference type="ARBA" id="ARBA00023136"/>
    </source>
</evidence>
<keyword evidence="7 8" id="KW-0472">Membrane</keyword>
<evidence type="ECO:0000256" key="5">
    <source>
        <dbReference type="ARBA" id="ARBA00022692"/>
    </source>
</evidence>
<dbReference type="GO" id="GO:0005886">
    <property type="term" value="C:plasma membrane"/>
    <property type="evidence" value="ECO:0007669"/>
    <property type="project" value="UniProtKB-SubCell"/>
</dbReference>
<name>A0A316CWT0_PSESE</name>
<keyword evidence="3" id="KW-1003">Cell membrane</keyword>
<feature type="transmembrane region" description="Helical" evidence="8">
    <location>
        <begin position="208"/>
        <end position="230"/>
    </location>
</feature>
<keyword evidence="6 8" id="KW-1133">Transmembrane helix</keyword>
<feature type="domain" description="ABC transmembrane type-1" evidence="9">
    <location>
        <begin position="377"/>
        <end position="566"/>
    </location>
</feature>
<feature type="transmembrane region" description="Helical" evidence="8">
    <location>
        <begin position="114"/>
        <end position="139"/>
    </location>
</feature>
<feature type="transmembrane region" description="Helical" evidence="8">
    <location>
        <begin position="415"/>
        <end position="435"/>
    </location>
</feature>
<dbReference type="GO" id="GO:0055085">
    <property type="term" value="P:transmembrane transport"/>
    <property type="evidence" value="ECO:0007669"/>
    <property type="project" value="InterPro"/>
</dbReference>
<feature type="transmembrane region" description="Helical" evidence="8">
    <location>
        <begin position="21"/>
        <end position="44"/>
    </location>
</feature>
<keyword evidence="2 8" id="KW-0813">Transport</keyword>
<feature type="transmembrane region" description="Helical" evidence="8">
    <location>
        <begin position="544"/>
        <end position="570"/>
    </location>
</feature>
<dbReference type="Proteomes" id="UP000245396">
    <property type="component" value="Unassembled WGS sequence"/>
</dbReference>
<feature type="transmembrane region" description="Helical" evidence="8">
    <location>
        <begin position="441"/>
        <end position="459"/>
    </location>
</feature>
<keyword evidence="11" id="KW-1185">Reference proteome</keyword>
<feature type="transmembrane region" description="Helical" evidence="8">
    <location>
        <begin position="159"/>
        <end position="187"/>
    </location>
</feature>
<dbReference type="OrthoDB" id="27542at2"/>
<dbReference type="AlphaFoldDB" id="A0A316CWT0"/>
<evidence type="ECO:0000256" key="1">
    <source>
        <dbReference type="ARBA" id="ARBA00004429"/>
    </source>
</evidence>
<evidence type="ECO:0000256" key="8">
    <source>
        <dbReference type="RuleBase" id="RU363032"/>
    </source>
</evidence>
<dbReference type="CDD" id="cd06261">
    <property type="entry name" value="TM_PBP2"/>
    <property type="match status" value="2"/>
</dbReference>
<organism evidence="10 11">
    <name type="scientific">Pseudaminobacter salicylatoxidans</name>
    <dbReference type="NCBI Taxonomy" id="93369"/>
    <lineage>
        <taxon>Bacteria</taxon>
        <taxon>Pseudomonadati</taxon>
        <taxon>Pseudomonadota</taxon>
        <taxon>Alphaproteobacteria</taxon>
        <taxon>Hyphomicrobiales</taxon>
        <taxon>Phyllobacteriaceae</taxon>
        <taxon>Pseudaminobacter</taxon>
    </lineage>
</organism>
<protein>
    <submittedName>
        <fullName evidence="10">Iron(III) transport system permease protein</fullName>
    </submittedName>
</protein>
<dbReference type="SUPFAM" id="SSF161098">
    <property type="entry name" value="MetI-like"/>
    <property type="match status" value="2"/>
</dbReference>
<evidence type="ECO:0000259" key="9">
    <source>
        <dbReference type="PROSITE" id="PS50928"/>
    </source>
</evidence>
<dbReference type="Pfam" id="PF00528">
    <property type="entry name" value="BPD_transp_1"/>
    <property type="match status" value="2"/>
</dbReference>
<feature type="transmembrane region" description="Helical" evidence="8">
    <location>
        <begin position="376"/>
        <end position="403"/>
    </location>
</feature>
<proteinExistence type="inferred from homology"/>
<keyword evidence="4" id="KW-0997">Cell inner membrane</keyword>
<comment type="similarity">
    <text evidence="8">Belongs to the binding-protein-dependent transport system permease family.</text>
</comment>
<evidence type="ECO:0000256" key="3">
    <source>
        <dbReference type="ARBA" id="ARBA00022475"/>
    </source>
</evidence>
<dbReference type="EMBL" id="QGGG01000001">
    <property type="protein sequence ID" value="PWJ86544.1"/>
    <property type="molecule type" value="Genomic_DNA"/>
</dbReference>
<evidence type="ECO:0000256" key="6">
    <source>
        <dbReference type="ARBA" id="ARBA00022989"/>
    </source>
</evidence>
<dbReference type="Gene3D" id="1.10.3720.10">
    <property type="entry name" value="MetI-like"/>
    <property type="match status" value="2"/>
</dbReference>